<dbReference type="GO" id="GO:0016236">
    <property type="term" value="P:macroautophagy"/>
    <property type="evidence" value="ECO:0007669"/>
    <property type="project" value="EnsemblFungi"/>
</dbReference>
<evidence type="ECO:0000256" key="7">
    <source>
        <dbReference type="ARBA" id="ARBA00023034"/>
    </source>
</evidence>
<dbReference type="GO" id="GO:0006995">
    <property type="term" value="P:cellular response to nitrogen starvation"/>
    <property type="evidence" value="ECO:0007669"/>
    <property type="project" value="EnsemblFungi"/>
</dbReference>
<keyword evidence="7 8" id="KW-0333">Golgi apparatus</keyword>
<protein>
    <recommendedName>
        <fullName evidence="8">Trafficking protein particle complex subunit BET3</fullName>
    </recommendedName>
</protein>
<dbReference type="GeneID" id="11504324"/>
<dbReference type="GO" id="GO:0006891">
    <property type="term" value="P:intra-Golgi vesicle-mediated transport"/>
    <property type="evidence" value="ECO:0007669"/>
    <property type="project" value="EnsemblFungi"/>
</dbReference>
<dbReference type="InParanoid" id="G8ZP59"/>
<dbReference type="FunCoup" id="G8ZP59">
    <property type="interactions" value="1101"/>
</dbReference>
<dbReference type="EMBL" id="HE616743">
    <property type="protein sequence ID" value="CCE90403.1"/>
    <property type="molecule type" value="Genomic_DNA"/>
</dbReference>
<evidence type="ECO:0000256" key="4">
    <source>
        <dbReference type="ARBA" id="ARBA00022448"/>
    </source>
</evidence>
<sequence length="197" mass="22447">MSNSSSMPAQAKSLKHAGEDIWKNRTEKVNAELFTLTYGAIVSQLCTDYERNFQKVNEQLYSMGYNIGVRLIEDFLARTALPRCENMVSTSEVVSKCAFKIFLNITPQITNWSHEKDAFSLILVENPLSDFVELPMDAMKQLWYSNILCGVLRGALEMVQLDCDVWFISDVLRGDPQTELRIKLNKVLKDEIPIGED</sequence>
<dbReference type="GO" id="GO:0005783">
    <property type="term" value="C:endoplasmic reticulum"/>
    <property type="evidence" value="ECO:0007669"/>
    <property type="project" value="UniProtKB-SubCell"/>
</dbReference>
<keyword evidence="10" id="KW-1185">Reference proteome</keyword>
<accession>G8ZP59</accession>
<dbReference type="GO" id="GO:0005085">
    <property type="term" value="F:guanyl-nucleotide exchange factor activity"/>
    <property type="evidence" value="ECO:0007669"/>
    <property type="project" value="EnsemblFungi"/>
</dbReference>
<keyword evidence="5" id="KW-0256">Endoplasmic reticulum</keyword>
<dbReference type="RefSeq" id="XP_003679614.1">
    <property type="nucleotide sequence ID" value="XM_003679566.1"/>
</dbReference>
<evidence type="ECO:0000256" key="6">
    <source>
        <dbReference type="ARBA" id="ARBA00022892"/>
    </source>
</evidence>
<dbReference type="HOGENOM" id="CLU_087110_0_0_1"/>
<evidence type="ECO:0000256" key="1">
    <source>
        <dbReference type="ARBA" id="ARBA00004222"/>
    </source>
</evidence>
<dbReference type="STRING" id="1076872.G8ZP59"/>
<dbReference type="GO" id="GO:1990070">
    <property type="term" value="C:TRAPPI protein complex"/>
    <property type="evidence" value="ECO:0007669"/>
    <property type="project" value="EnsemblFungi"/>
</dbReference>
<dbReference type="GO" id="GO:1990072">
    <property type="term" value="C:TRAPPIII protein complex"/>
    <property type="evidence" value="ECO:0007669"/>
    <property type="project" value="EnsemblFungi"/>
</dbReference>
<dbReference type="PIRSF" id="PIRSF018293">
    <property type="entry name" value="TRAPP_I_complex_Bet3"/>
    <property type="match status" value="1"/>
</dbReference>
<keyword evidence="6 8" id="KW-0931">ER-Golgi transport</keyword>
<dbReference type="eggNOG" id="KOG3330">
    <property type="taxonomic scope" value="Eukaryota"/>
</dbReference>
<organism evidence="9 10">
    <name type="scientific">Torulaspora delbrueckii</name>
    <name type="common">Yeast</name>
    <name type="synonym">Candida colliculosa</name>
    <dbReference type="NCBI Taxonomy" id="4950"/>
    <lineage>
        <taxon>Eukaryota</taxon>
        <taxon>Fungi</taxon>
        <taxon>Dikarya</taxon>
        <taxon>Ascomycota</taxon>
        <taxon>Saccharomycotina</taxon>
        <taxon>Saccharomycetes</taxon>
        <taxon>Saccharomycetales</taxon>
        <taxon>Saccharomycetaceae</taxon>
        <taxon>Torulaspora</taxon>
    </lineage>
</organism>
<gene>
    <name evidence="9" type="primary">TDEL0B02740</name>
    <name evidence="9" type="ORF">TDEL_0B02740</name>
</gene>
<comment type="subcellular location">
    <subcellularLocation>
        <location evidence="2">Endoplasmic reticulum</location>
    </subcellularLocation>
    <subcellularLocation>
        <location evidence="1 8">Golgi apparatus</location>
        <location evidence="1 8">cis-Golgi network</location>
    </subcellularLocation>
</comment>
<dbReference type="Pfam" id="PF04051">
    <property type="entry name" value="TRAPP"/>
    <property type="match status" value="1"/>
</dbReference>
<dbReference type="KEGG" id="tdl:TDEL_0B02740"/>
<evidence type="ECO:0000256" key="3">
    <source>
        <dbReference type="ARBA" id="ARBA00006218"/>
    </source>
</evidence>
<dbReference type="OrthoDB" id="10262857at2759"/>
<dbReference type="GO" id="GO:0006888">
    <property type="term" value="P:endoplasmic reticulum to Golgi vesicle-mediated transport"/>
    <property type="evidence" value="ECO:0007669"/>
    <property type="project" value="EnsemblFungi"/>
</dbReference>
<dbReference type="FunFam" id="3.30.1380.20:FF:000001">
    <property type="entry name" value="Trafficking protein particle complex subunit BET3"/>
    <property type="match status" value="1"/>
</dbReference>
<dbReference type="GO" id="GO:1990071">
    <property type="term" value="C:TRAPPII protein complex"/>
    <property type="evidence" value="ECO:0007669"/>
    <property type="project" value="EnsemblFungi"/>
</dbReference>
<dbReference type="InterPro" id="IPR024096">
    <property type="entry name" value="NO_sig/Golgi_transp_ligand-bd"/>
</dbReference>
<dbReference type="SUPFAM" id="SSF111126">
    <property type="entry name" value="Ligand-binding domain in the NO signalling and Golgi transport"/>
    <property type="match status" value="1"/>
</dbReference>
<proteinExistence type="inferred from homology"/>
<dbReference type="Gene3D" id="3.30.1380.20">
    <property type="entry name" value="Trafficking protein particle complex subunit 3"/>
    <property type="match status" value="1"/>
</dbReference>
<evidence type="ECO:0000256" key="5">
    <source>
        <dbReference type="ARBA" id="ARBA00022824"/>
    </source>
</evidence>
<evidence type="ECO:0000256" key="2">
    <source>
        <dbReference type="ARBA" id="ARBA00004240"/>
    </source>
</evidence>
<dbReference type="AlphaFoldDB" id="G8ZP59"/>
<dbReference type="InterPro" id="IPR007194">
    <property type="entry name" value="TRAPP_component"/>
</dbReference>
<dbReference type="GO" id="GO:0033106">
    <property type="term" value="C:cis-Golgi network membrane"/>
    <property type="evidence" value="ECO:0007669"/>
    <property type="project" value="EnsemblFungi"/>
</dbReference>
<dbReference type="InterPro" id="IPR016721">
    <property type="entry name" value="Bet3"/>
</dbReference>
<comment type="similarity">
    <text evidence="3 8">Belongs to the TRAPP small subunits family. BET3 subfamily.</text>
</comment>
<name>G8ZP59_TORDE</name>
<dbReference type="CDD" id="cd14942">
    <property type="entry name" value="TRAPPC3_bet3"/>
    <property type="match status" value="1"/>
</dbReference>
<dbReference type="GO" id="GO:0032258">
    <property type="term" value="P:cytoplasm to vacuole targeting by the Cvt pathway"/>
    <property type="evidence" value="ECO:0007669"/>
    <property type="project" value="EnsemblFungi"/>
</dbReference>
<dbReference type="Proteomes" id="UP000005627">
    <property type="component" value="Chromosome 2"/>
</dbReference>
<reference evidence="9 10" key="1">
    <citation type="journal article" date="2011" name="Proc. Natl. Acad. Sci. U.S.A.">
        <title>Evolutionary erosion of yeast sex chromosomes by mating-type switching accidents.</title>
        <authorList>
            <person name="Gordon J.L."/>
            <person name="Armisen D."/>
            <person name="Proux-Wera E."/>
            <person name="Oheigeartaigh S.S."/>
            <person name="Byrne K.P."/>
            <person name="Wolfe K.H."/>
        </authorList>
    </citation>
    <scope>NUCLEOTIDE SEQUENCE [LARGE SCALE GENOMIC DNA]</scope>
    <source>
        <strain evidence="10">ATCC 10662 / CBS 1146 / NBRC 0425 / NCYC 2629 / NRRL Y-866</strain>
    </source>
</reference>
<dbReference type="PANTHER" id="PTHR13048">
    <property type="entry name" value="TRAFFICKING PROTEIN PARTICLE COMPLEX SUBUNIT 3"/>
    <property type="match status" value="1"/>
</dbReference>
<evidence type="ECO:0000256" key="8">
    <source>
        <dbReference type="PIRNR" id="PIRNR018293"/>
    </source>
</evidence>
<evidence type="ECO:0000313" key="9">
    <source>
        <dbReference type="EMBL" id="CCE90403.1"/>
    </source>
</evidence>
<evidence type="ECO:0000313" key="10">
    <source>
        <dbReference type="Proteomes" id="UP000005627"/>
    </source>
</evidence>
<keyword evidence="4 8" id="KW-0813">Transport</keyword>